<dbReference type="Pfam" id="PF00557">
    <property type="entry name" value="Peptidase_M24"/>
    <property type="match status" value="1"/>
</dbReference>
<keyword evidence="3" id="KW-0031">Aminopeptidase</keyword>
<dbReference type="InterPro" id="IPR029149">
    <property type="entry name" value="Creatin/AminoP/Spt16_N"/>
</dbReference>
<dbReference type="InterPro" id="IPR050659">
    <property type="entry name" value="Peptidase_M24B"/>
</dbReference>
<proteinExistence type="predicted"/>
<gene>
    <name evidence="3" type="ORF">DY048_04990</name>
</gene>
<evidence type="ECO:0000259" key="2">
    <source>
        <dbReference type="Pfam" id="PF01321"/>
    </source>
</evidence>
<comment type="caution">
    <text evidence="3">The sequence shown here is derived from an EMBL/GenBank/DDBJ whole genome shotgun (WGS) entry which is preliminary data.</text>
</comment>
<dbReference type="Pfam" id="PF01321">
    <property type="entry name" value="Creatinase_N"/>
    <property type="match status" value="1"/>
</dbReference>
<keyword evidence="3" id="KW-0378">Hydrolase</keyword>
<dbReference type="InterPro" id="IPR000994">
    <property type="entry name" value="Pept_M24"/>
</dbReference>
<dbReference type="EMBL" id="QUAM01000003">
    <property type="protein sequence ID" value="TPR14304.1"/>
    <property type="molecule type" value="Genomic_DNA"/>
</dbReference>
<evidence type="ECO:0000313" key="4">
    <source>
        <dbReference type="Proteomes" id="UP000767392"/>
    </source>
</evidence>
<evidence type="ECO:0000259" key="1">
    <source>
        <dbReference type="Pfam" id="PF00557"/>
    </source>
</evidence>
<dbReference type="PANTHER" id="PTHR46112:SF3">
    <property type="entry name" value="AMINOPEPTIDASE YPDF"/>
    <property type="match status" value="1"/>
</dbReference>
<dbReference type="CDD" id="cd01092">
    <property type="entry name" value="APP-like"/>
    <property type="match status" value="1"/>
</dbReference>
<reference evidence="3 4" key="1">
    <citation type="submission" date="2018-08" db="EMBL/GenBank/DDBJ databases">
        <title>Comparative genomics of wild bee and flower associated Lactobacillus reveals potential adaptation to the bee host.</title>
        <authorList>
            <person name="Vuong H.Q."/>
            <person name="Mcfrederick Q.S."/>
        </authorList>
    </citation>
    <scope>NUCLEOTIDE SEQUENCE [LARGE SCALE GENOMIC DNA]</scope>
    <source>
        <strain evidence="3 4">HV_04</strain>
    </source>
</reference>
<name>A0ABY2YTP2_9LACO</name>
<keyword evidence="4" id="KW-1185">Reference proteome</keyword>
<accession>A0ABY2YTP2</accession>
<sequence>MNNRVEQFKQLMQQNNINNFIITDPFNLIYLANFHGLAGDGCMVVSNQQPVLITDSRYEVEMQGKLPENVDLKITRDYYATAAQLLKDNDENVGVESSLNFKTYKRLSQLLPNRLVAKDGLIEKLRDHKDQEELSILTKSTKLVSEAYQDLLYYVQIGLTEKEVSLWLYNWMLNHGAQKPSFNTIVASGYRSALPHGDATDKKLGQGDLVTVDFGFYYDDYTSDMTRTFALGNPGSELKRAYQVVLDAQSKMINAMHDGVDGKRVDAAARDYITEQGFGKYFGHGSGHSIGLDIHETPILNPNCKDKIFENYVMTAEPGIYLPGKGGIRIEDDILVQKDGSKVLTTAPKQLIIL</sequence>
<dbReference type="SUPFAM" id="SSF55920">
    <property type="entry name" value="Creatinase/aminopeptidase"/>
    <property type="match status" value="1"/>
</dbReference>
<feature type="domain" description="Peptidase M24" evidence="1">
    <location>
        <begin position="137"/>
        <end position="337"/>
    </location>
</feature>
<dbReference type="SUPFAM" id="SSF53092">
    <property type="entry name" value="Creatinase/prolidase N-terminal domain"/>
    <property type="match status" value="1"/>
</dbReference>
<dbReference type="InterPro" id="IPR036005">
    <property type="entry name" value="Creatinase/aminopeptidase-like"/>
</dbReference>
<keyword evidence="3" id="KW-0645">Protease</keyword>
<dbReference type="Gene3D" id="3.40.350.10">
    <property type="entry name" value="Creatinase/prolidase N-terminal domain"/>
    <property type="match status" value="1"/>
</dbReference>
<dbReference type="Gene3D" id="3.90.230.10">
    <property type="entry name" value="Creatinase/methionine aminopeptidase superfamily"/>
    <property type="match status" value="1"/>
</dbReference>
<dbReference type="Proteomes" id="UP000767392">
    <property type="component" value="Unassembled WGS sequence"/>
</dbReference>
<organism evidence="3 4">
    <name type="scientific">Apilactobacillus timberlakei</name>
    <dbReference type="NCBI Taxonomy" id="2008380"/>
    <lineage>
        <taxon>Bacteria</taxon>
        <taxon>Bacillati</taxon>
        <taxon>Bacillota</taxon>
        <taxon>Bacilli</taxon>
        <taxon>Lactobacillales</taxon>
        <taxon>Lactobacillaceae</taxon>
        <taxon>Apilactobacillus</taxon>
    </lineage>
</organism>
<evidence type="ECO:0000313" key="3">
    <source>
        <dbReference type="EMBL" id="TPR14304.1"/>
    </source>
</evidence>
<protein>
    <submittedName>
        <fullName evidence="3">Aminopeptidase P family protein</fullName>
    </submittedName>
</protein>
<dbReference type="InterPro" id="IPR000587">
    <property type="entry name" value="Creatinase_N"/>
</dbReference>
<dbReference type="PANTHER" id="PTHR46112">
    <property type="entry name" value="AMINOPEPTIDASE"/>
    <property type="match status" value="1"/>
</dbReference>
<dbReference type="RefSeq" id="WP_105988028.1">
    <property type="nucleotide sequence ID" value="NZ_POST01000003.1"/>
</dbReference>
<dbReference type="GO" id="GO:0004177">
    <property type="term" value="F:aminopeptidase activity"/>
    <property type="evidence" value="ECO:0007669"/>
    <property type="project" value="UniProtKB-KW"/>
</dbReference>
<feature type="domain" description="Creatinase N-terminal" evidence="2">
    <location>
        <begin position="4"/>
        <end position="126"/>
    </location>
</feature>